<proteinExistence type="predicted"/>
<name>A0ACB7T5I9_HYAAI</name>
<gene>
    <name evidence="1" type="ORF">HPB50_009815</name>
</gene>
<keyword evidence="2" id="KW-1185">Reference proteome</keyword>
<evidence type="ECO:0000313" key="2">
    <source>
        <dbReference type="Proteomes" id="UP000821845"/>
    </source>
</evidence>
<accession>A0ACB7T5I9</accession>
<comment type="caution">
    <text evidence="1">The sequence shown here is derived from an EMBL/GenBank/DDBJ whole genome shotgun (WGS) entry which is preliminary data.</text>
</comment>
<dbReference type="EMBL" id="CM023490">
    <property type="protein sequence ID" value="KAH6942752.1"/>
    <property type="molecule type" value="Genomic_DNA"/>
</dbReference>
<dbReference type="Proteomes" id="UP000821845">
    <property type="component" value="Chromosome 10"/>
</dbReference>
<reference evidence="1" key="1">
    <citation type="submission" date="2020-05" db="EMBL/GenBank/DDBJ databases">
        <title>Large-scale comparative analyses of tick genomes elucidate their genetic diversity and vector capacities.</title>
        <authorList>
            <person name="Jia N."/>
            <person name="Wang J."/>
            <person name="Shi W."/>
            <person name="Du L."/>
            <person name="Sun Y."/>
            <person name="Zhan W."/>
            <person name="Jiang J."/>
            <person name="Wang Q."/>
            <person name="Zhang B."/>
            <person name="Ji P."/>
            <person name="Sakyi L.B."/>
            <person name="Cui X."/>
            <person name="Yuan T."/>
            <person name="Jiang B."/>
            <person name="Yang W."/>
            <person name="Lam T.T.-Y."/>
            <person name="Chang Q."/>
            <person name="Ding S."/>
            <person name="Wang X."/>
            <person name="Zhu J."/>
            <person name="Ruan X."/>
            <person name="Zhao L."/>
            <person name="Wei J."/>
            <person name="Que T."/>
            <person name="Du C."/>
            <person name="Cheng J."/>
            <person name="Dai P."/>
            <person name="Han X."/>
            <person name="Huang E."/>
            <person name="Gao Y."/>
            <person name="Liu J."/>
            <person name="Shao H."/>
            <person name="Ye R."/>
            <person name="Li L."/>
            <person name="Wei W."/>
            <person name="Wang X."/>
            <person name="Wang C."/>
            <person name="Yang T."/>
            <person name="Huo Q."/>
            <person name="Li W."/>
            <person name="Guo W."/>
            <person name="Chen H."/>
            <person name="Zhou L."/>
            <person name="Ni X."/>
            <person name="Tian J."/>
            <person name="Zhou Y."/>
            <person name="Sheng Y."/>
            <person name="Liu T."/>
            <person name="Pan Y."/>
            <person name="Xia L."/>
            <person name="Li J."/>
            <person name="Zhao F."/>
            <person name="Cao W."/>
        </authorList>
    </citation>
    <scope>NUCLEOTIDE SEQUENCE</scope>
    <source>
        <strain evidence="1">Hyas-2018</strain>
    </source>
</reference>
<evidence type="ECO:0000313" key="1">
    <source>
        <dbReference type="EMBL" id="KAH6942752.1"/>
    </source>
</evidence>
<organism evidence="1 2">
    <name type="scientific">Hyalomma asiaticum</name>
    <name type="common">Tick</name>
    <dbReference type="NCBI Taxonomy" id="266040"/>
    <lineage>
        <taxon>Eukaryota</taxon>
        <taxon>Metazoa</taxon>
        <taxon>Ecdysozoa</taxon>
        <taxon>Arthropoda</taxon>
        <taxon>Chelicerata</taxon>
        <taxon>Arachnida</taxon>
        <taxon>Acari</taxon>
        <taxon>Parasitiformes</taxon>
        <taxon>Ixodida</taxon>
        <taxon>Ixodoidea</taxon>
        <taxon>Ixodidae</taxon>
        <taxon>Hyalomminae</taxon>
        <taxon>Hyalomma</taxon>
    </lineage>
</organism>
<sequence length="202" mass="22422">MRLVRGPQSTTGPGSGTRRQGRAPCGQPEVSRLFRDWPAAPARRSFVPAGVGIPDGRADTTFWRRESTDHGGNAVPILRQFTFRSTVCASFQVCSPHSRRSPCKCDNCVRDTECVVLPLFVAEKGWRRHAYPKSSASTWRRAFQTYIDAAARDAVSEHKKALLLNALGVEGLLCYLRVVEEDHSLETTGKLQSMRTVLLFSS</sequence>
<protein>
    <submittedName>
        <fullName evidence="1">Uncharacterized protein</fullName>
    </submittedName>
</protein>